<evidence type="ECO:0000313" key="3">
    <source>
        <dbReference type="Proteomes" id="UP000002420"/>
    </source>
</evidence>
<sequence>MKKLSITALLIVSLFAAAPATQAADWSNGEISCDLNVTELSSWRHFWNWGKWQSFTAKLYKNQSPEKALTYTCSAISPDNTEFGCTIPDNQINTALFLKLDMLPLPTIKPRTSKSAACEIIFKAAKR</sequence>
<organism evidence="2 3">
    <name type="scientific">Trichlorobacter lovleyi (strain ATCC BAA-1151 / DSM 17278 / SZ)</name>
    <name type="common">Geobacter lovleyi</name>
    <dbReference type="NCBI Taxonomy" id="398767"/>
    <lineage>
        <taxon>Bacteria</taxon>
        <taxon>Pseudomonadati</taxon>
        <taxon>Thermodesulfobacteriota</taxon>
        <taxon>Desulfuromonadia</taxon>
        <taxon>Geobacterales</taxon>
        <taxon>Geobacteraceae</taxon>
        <taxon>Trichlorobacter</taxon>
    </lineage>
</organism>
<protein>
    <submittedName>
        <fullName evidence="2">Uncharacterized protein</fullName>
    </submittedName>
</protein>
<dbReference type="EMBL" id="CP001089">
    <property type="protein sequence ID" value="ACD94462.1"/>
    <property type="molecule type" value="Genomic_DNA"/>
</dbReference>
<dbReference type="RefSeq" id="WP_012468818.1">
    <property type="nucleotide sequence ID" value="NC_010814.1"/>
</dbReference>
<evidence type="ECO:0000313" key="2">
    <source>
        <dbReference type="EMBL" id="ACD94462.1"/>
    </source>
</evidence>
<feature type="chain" id="PRO_5002786015" evidence="1">
    <location>
        <begin position="24"/>
        <end position="127"/>
    </location>
</feature>
<accession>B3E4E7</accession>
<keyword evidence="1" id="KW-0732">Signal</keyword>
<dbReference type="Proteomes" id="UP000002420">
    <property type="component" value="Chromosome"/>
</dbReference>
<dbReference type="KEGG" id="glo:Glov_0736"/>
<name>B3E4E7_TRIL1</name>
<gene>
    <name evidence="2" type="ordered locus">Glov_0736</name>
</gene>
<feature type="signal peptide" evidence="1">
    <location>
        <begin position="1"/>
        <end position="23"/>
    </location>
</feature>
<dbReference type="AlphaFoldDB" id="B3E4E7"/>
<dbReference type="HOGENOM" id="CLU_1967390_0_0_7"/>
<evidence type="ECO:0000256" key="1">
    <source>
        <dbReference type="SAM" id="SignalP"/>
    </source>
</evidence>
<dbReference type="STRING" id="398767.Glov_0736"/>
<reference evidence="2 3" key="1">
    <citation type="submission" date="2008-05" db="EMBL/GenBank/DDBJ databases">
        <title>Complete sequence of chromosome of Geobacter lovleyi SZ.</title>
        <authorList>
            <consortium name="US DOE Joint Genome Institute"/>
            <person name="Lucas S."/>
            <person name="Copeland A."/>
            <person name="Lapidus A."/>
            <person name="Glavina del Rio T."/>
            <person name="Dalin E."/>
            <person name="Tice H."/>
            <person name="Bruce D."/>
            <person name="Goodwin L."/>
            <person name="Pitluck S."/>
            <person name="Chertkov O."/>
            <person name="Meincke L."/>
            <person name="Brettin T."/>
            <person name="Detter J.C."/>
            <person name="Han C."/>
            <person name="Tapia R."/>
            <person name="Kuske C.R."/>
            <person name="Schmutz J."/>
            <person name="Larimer F."/>
            <person name="Land M."/>
            <person name="Hauser L."/>
            <person name="Kyrpides N."/>
            <person name="Mikhailova N."/>
            <person name="Sung Y."/>
            <person name="Fletcher K.E."/>
            <person name="Ritalahti K.M."/>
            <person name="Loeffler F.E."/>
            <person name="Richardson P."/>
        </authorList>
    </citation>
    <scope>NUCLEOTIDE SEQUENCE [LARGE SCALE GENOMIC DNA]</scope>
    <source>
        <strain evidence="3">ATCC BAA-1151 / DSM 17278 / SZ</strain>
    </source>
</reference>
<proteinExistence type="predicted"/>
<keyword evidence="3" id="KW-1185">Reference proteome</keyword>